<protein>
    <recommendedName>
        <fullName evidence="2">FAD-binding domain-containing protein</fullName>
    </recommendedName>
</protein>
<dbReference type="AlphaFoldDB" id="A0A1M4EL56"/>
<evidence type="ECO:0000259" key="2">
    <source>
        <dbReference type="Pfam" id="PF01494"/>
    </source>
</evidence>
<feature type="domain" description="FAD-binding" evidence="2">
    <location>
        <begin position="5"/>
        <end position="313"/>
    </location>
</feature>
<dbReference type="PANTHER" id="PTHR46865">
    <property type="entry name" value="OXIDOREDUCTASE-RELATED"/>
    <property type="match status" value="1"/>
</dbReference>
<accession>A0A1M4EL56</accession>
<name>A0A1M4EL56_9ACTN</name>
<dbReference type="PANTHER" id="PTHR46865:SF2">
    <property type="entry name" value="MONOOXYGENASE"/>
    <property type="match status" value="1"/>
</dbReference>
<dbReference type="InterPro" id="IPR036188">
    <property type="entry name" value="FAD/NAD-bd_sf"/>
</dbReference>
<organism evidence="3">
    <name type="scientific">Nonomuraea gerenzanensis</name>
    <dbReference type="NCBI Taxonomy" id="93944"/>
    <lineage>
        <taxon>Bacteria</taxon>
        <taxon>Bacillati</taxon>
        <taxon>Actinomycetota</taxon>
        <taxon>Actinomycetes</taxon>
        <taxon>Streptosporangiales</taxon>
        <taxon>Streptosporangiaceae</taxon>
        <taxon>Nonomuraea</taxon>
    </lineage>
</organism>
<dbReference type="Gene3D" id="3.30.9.10">
    <property type="entry name" value="D-Amino Acid Oxidase, subunit A, domain 2"/>
    <property type="match status" value="1"/>
</dbReference>
<dbReference type="RefSeq" id="WP_225268251.1">
    <property type="nucleotide sequence ID" value="NZ_CP084058.1"/>
</dbReference>
<dbReference type="InterPro" id="IPR051704">
    <property type="entry name" value="FAD_aromatic-hydroxylase"/>
</dbReference>
<dbReference type="Gene3D" id="3.50.50.60">
    <property type="entry name" value="FAD/NAD(P)-binding domain"/>
    <property type="match status" value="1"/>
</dbReference>
<sequence>MRDRTVLISGAGLAGPALAHWLTRHGNHPTVVERAPTLRPGGQAVDFRGAPQLEVLARMGILDAVRRAQTHMGDITIVDERGRRLSRLPSEVFSGEVEILRGTLSRILHDAAPAEYLFDDSVTGLTETGEGVHVTFERAAPRMFDLVVGADGIRSKVHELTFGDTPRQLRHLGMYGATFSVPGVYDLDHQGVMYSAPGRCATLASTGGRTRAALDFAAPPLAYDHRDRNQQQALVEAAFEGLRWEIPRLLGQLRAADDFYFAPAAQIVLPAYSSGRVVLLGDAGYAPGPGGMGTGLALIGAYVLAAELAEADDHATAFSRYESRMRPYVVTCQRQAQGADRYLVPGKKSQIWRRNQVMRLLPYLPGKSLIKRMTERAASAIDLRPYATPVNATLSRPHPHRRTCPDVSGPPSQAAAVSVVG</sequence>
<feature type="region of interest" description="Disordered" evidence="1">
    <location>
        <begin position="391"/>
        <end position="421"/>
    </location>
</feature>
<evidence type="ECO:0000313" key="3">
    <source>
        <dbReference type="EMBL" id="SBO99592.1"/>
    </source>
</evidence>
<reference evidence="3" key="1">
    <citation type="submission" date="2016-04" db="EMBL/GenBank/DDBJ databases">
        <authorList>
            <person name="Evans L.H."/>
            <person name="Alamgir A."/>
            <person name="Owens N."/>
            <person name="Weber N.D."/>
            <person name="Virtaneva K."/>
            <person name="Barbian K."/>
            <person name="Babar A."/>
            <person name="Rosenke K."/>
        </authorList>
    </citation>
    <scope>NUCLEOTIDE SEQUENCE</scope>
    <source>
        <strain evidence="3">Nono1</strain>
    </source>
</reference>
<proteinExistence type="predicted"/>
<dbReference type="InterPro" id="IPR002938">
    <property type="entry name" value="FAD-bd"/>
</dbReference>
<dbReference type="GO" id="GO:0071949">
    <property type="term" value="F:FAD binding"/>
    <property type="evidence" value="ECO:0007669"/>
    <property type="project" value="InterPro"/>
</dbReference>
<dbReference type="EMBL" id="LT559118">
    <property type="protein sequence ID" value="SBO99592.1"/>
    <property type="molecule type" value="Genomic_DNA"/>
</dbReference>
<dbReference type="SUPFAM" id="SSF51905">
    <property type="entry name" value="FAD/NAD(P)-binding domain"/>
    <property type="match status" value="1"/>
</dbReference>
<dbReference type="Pfam" id="PF01494">
    <property type="entry name" value="FAD_binding_3"/>
    <property type="match status" value="1"/>
</dbReference>
<evidence type="ECO:0000256" key="1">
    <source>
        <dbReference type="SAM" id="MobiDB-lite"/>
    </source>
</evidence>
<dbReference type="PRINTS" id="PR00420">
    <property type="entry name" value="RNGMNOXGNASE"/>
</dbReference>
<gene>
    <name evidence="3" type="ORF">BN4615_P9108</name>
</gene>